<evidence type="ECO:0000313" key="1">
    <source>
        <dbReference type="EMBL" id="MBX65207.1"/>
    </source>
</evidence>
<accession>A0A2P2QEB3</accession>
<sequence length="44" mass="5100">MCLNVKINPNDIYKIMQVLVMSHLSHKIFSQTFTMNDARTSESI</sequence>
<reference evidence="1" key="1">
    <citation type="submission" date="2018-02" db="EMBL/GenBank/DDBJ databases">
        <title>Rhizophora mucronata_Transcriptome.</title>
        <authorList>
            <person name="Meera S.P."/>
            <person name="Sreeshan A."/>
            <person name="Augustine A."/>
        </authorList>
    </citation>
    <scope>NUCLEOTIDE SEQUENCE</scope>
    <source>
        <tissue evidence="1">Leaf</tissue>
    </source>
</reference>
<name>A0A2P2QEB3_RHIMU</name>
<dbReference type="EMBL" id="GGEC01084723">
    <property type="protein sequence ID" value="MBX65207.1"/>
    <property type="molecule type" value="Transcribed_RNA"/>
</dbReference>
<dbReference type="AlphaFoldDB" id="A0A2P2QEB3"/>
<proteinExistence type="predicted"/>
<protein>
    <submittedName>
        <fullName evidence="1">Uncharacterized protein</fullName>
    </submittedName>
</protein>
<organism evidence="1">
    <name type="scientific">Rhizophora mucronata</name>
    <name type="common">Asiatic mangrove</name>
    <dbReference type="NCBI Taxonomy" id="61149"/>
    <lineage>
        <taxon>Eukaryota</taxon>
        <taxon>Viridiplantae</taxon>
        <taxon>Streptophyta</taxon>
        <taxon>Embryophyta</taxon>
        <taxon>Tracheophyta</taxon>
        <taxon>Spermatophyta</taxon>
        <taxon>Magnoliopsida</taxon>
        <taxon>eudicotyledons</taxon>
        <taxon>Gunneridae</taxon>
        <taxon>Pentapetalae</taxon>
        <taxon>rosids</taxon>
        <taxon>fabids</taxon>
        <taxon>Malpighiales</taxon>
        <taxon>Rhizophoraceae</taxon>
        <taxon>Rhizophora</taxon>
    </lineage>
</organism>